<feature type="compositionally biased region" description="Polar residues" evidence="1">
    <location>
        <begin position="243"/>
        <end position="255"/>
    </location>
</feature>
<reference evidence="3" key="1">
    <citation type="submission" date="2019-06" db="EMBL/GenBank/DDBJ databases">
        <title>Genomics analysis of Aphanomyces spp. identifies a new class of oomycete effector associated with host adaptation.</title>
        <authorList>
            <person name="Gaulin E."/>
        </authorList>
    </citation>
    <scope>NUCLEOTIDE SEQUENCE</scope>
    <source>
        <strain evidence="3">CBS 578.67</strain>
    </source>
</reference>
<name>A0A6A4XZD4_9STRA</name>
<evidence type="ECO:0000256" key="1">
    <source>
        <dbReference type="SAM" id="MobiDB-lite"/>
    </source>
</evidence>
<evidence type="ECO:0000256" key="2">
    <source>
        <dbReference type="SAM" id="SignalP"/>
    </source>
</evidence>
<accession>A0A6A4XZD4</accession>
<feature type="compositionally biased region" description="Low complexity" evidence="1">
    <location>
        <begin position="262"/>
        <end position="313"/>
    </location>
</feature>
<sequence length="348" mass="36229">MMRRVHALAQSTLLGMMTASAATIASHLCTATHDTLLVPVCSDASFVLPRWTPEIGHVCGGVGCAPRGTRCPKAGAISTSDCNAGMASWHNETQTCAAAEDAVCALIEGNMEWGGTWGCVFPSQGCGNRSQSTTTTPMIPGLWSVHVDQDTSFDVIADTSSQLCSGTGMCNPQGTLCPTKGTLWSGMDACNESLPSWNTTINTCIVPADSVCTFRTHRNGTKISNIWQCEYQTSSSDEDKHNTSSITTHRLNTTHAPYPLITTTPAPTPDSTSPDTTTTAVPITTPSTTTPPSTTTATPSATTTATPTETPSPTTNPTPAPTPDSTSPDTTTTAVPITTPSTTTPPST</sequence>
<dbReference type="OrthoDB" id="79721at2759"/>
<dbReference type="EMBL" id="VJMH01006463">
    <property type="protein sequence ID" value="KAF0689338.1"/>
    <property type="molecule type" value="Genomic_DNA"/>
</dbReference>
<feature type="non-terminal residue" evidence="3">
    <location>
        <position position="348"/>
    </location>
</feature>
<dbReference type="AlphaFoldDB" id="A0A6A4XZD4"/>
<keyword evidence="2" id="KW-0732">Signal</keyword>
<protein>
    <submittedName>
        <fullName evidence="3">Uncharacterized protein</fullName>
    </submittedName>
</protein>
<organism evidence="3">
    <name type="scientific">Aphanomyces stellatus</name>
    <dbReference type="NCBI Taxonomy" id="120398"/>
    <lineage>
        <taxon>Eukaryota</taxon>
        <taxon>Sar</taxon>
        <taxon>Stramenopiles</taxon>
        <taxon>Oomycota</taxon>
        <taxon>Saprolegniomycetes</taxon>
        <taxon>Saprolegniales</taxon>
        <taxon>Verrucalvaceae</taxon>
        <taxon>Aphanomyces</taxon>
    </lineage>
</organism>
<feature type="chain" id="PRO_5025483480" evidence="2">
    <location>
        <begin position="22"/>
        <end position="348"/>
    </location>
</feature>
<feature type="region of interest" description="Disordered" evidence="1">
    <location>
        <begin position="234"/>
        <end position="348"/>
    </location>
</feature>
<gene>
    <name evidence="3" type="ORF">As57867_019142</name>
</gene>
<evidence type="ECO:0000313" key="3">
    <source>
        <dbReference type="EMBL" id="KAF0689338.1"/>
    </source>
</evidence>
<feature type="signal peptide" evidence="2">
    <location>
        <begin position="1"/>
        <end position="21"/>
    </location>
</feature>
<proteinExistence type="predicted"/>
<comment type="caution">
    <text evidence="3">The sequence shown here is derived from an EMBL/GenBank/DDBJ whole genome shotgun (WGS) entry which is preliminary data.</text>
</comment>
<feature type="compositionally biased region" description="Low complexity" evidence="1">
    <location>
        <begin position="323"/>
        <end position="348"/>
    </location>
</feature>